<dbReference type="AlphaFoldDB" id="A0A427YF97"/>
<dbReference type="Proteomes" id="UP000279259">
    <property type="component" value="Unassembled WGS sequence"/>
</dbReference>
<accession>A0A427YF97</accession>
<dbReference type="InterPro" id="IPR036259">
    <property type="entry name" value="MFS_trans_sf"/>
</dbReference>
<name>A0A427YF97_9TREE</name>
<keyword evidence="5" id="KW-1185">Reference proteome</keyword>
<evidence type="ECO:0000313" key="4">
    <source>
        <dbReference type="EMBL" id="RSH89859.1"/>
    </source>
</evidence>
<comment type="caution">
    <text evidence="4">The sequence shown here is derived from an EMBL/GenBank/DDBJ whole genome shotgun (WGS) entry which is preliminary data.</text>
</comment>
<feature type="compositionally biased region" description="Basic and acidic residues" evidence="1">
    <location>
        <begin position="70"/>
        <end position="89"/>
    </location>
</feature>
<dbReference type="EMBL" id="RSCD01000012">
    <property type="protein sequence ID" value="RSH89852.1"/>
    <property type="molecule type" value="Genomic_DNA"/>
</dbReference>
<proteinExistence type="predicted"/>
<sequence>MRVGFIFAPIATLATVWGYFCLPKCKGLTLEQIDLLFEDGVSARQSIEWGREHREQDITVDEGGRITSVGDHEHGRTPLEQAGDKDKTVQWRSGA</sequence>
<evidence type="ECO:0008006" key="6">
    <source>
        <dbReference type="Google" id="ProtNLM"/>
    </source>
</evidence>
<feature type="region of interest" description="Disordered" evidence="1">
    <location>
        <begin position="60"/>
        <end position="95"/>
    </location>
</feature>
<dbReference type="EMBL" id="RSCD01000012">
    <property type="protein sequence ID" value="RSH89766.1"/>
    <property type="molecule type" value="Genomic_DNA"/>
</dbReference>
<dbReference type="Gene3D" id="1.20.1250.20">
    <property type="entry name" value="MFS general substrate transporter like domains"/>
    <property type="match status" value="1"/>
</dbReference>
<evidence type="ECO:0000313" key="3">
    <source>
        <dbReference type="EMBL" id="RSH89852.1"/>
    </source>
</evidence>
<dbReference type="EMBL" id="RSCD01000012">
    <property type="protein sequence ID" value="RSH89859.1"/>
    <property type="molecule type" value="Genomic_DNA"/>
</dbReference>
<dbReference type="OrthoDB" id="6612291at2759"/>
<protein>
    <recommendedName>
        <fullName evidence="6">Major facilitator superfamily (MFS) profile domain-containing protein</fullName>
    </recommendedName>
</protein>
<organism evidence="4 5">
    <name type="scientific">Saitozyma podzolica</name>
    <dbReference type="NCBI Taxonomy" id="1890683"/>
    <lineage>
        <taxon>Eukaryota</taxon>
        <taxon>Fungi</taxon>
        <taxon>Dikarya</taxon>
        <taxon>Basidiomycota</taxon>
        <taxon>Agaricomycotina</taxon>
        <taxon>Tremellomycetes</taxon>
        <taxon>Tremellales</taxon>
        <taxon>Trimorphomycetaceae</taxon>
        <taxon>Saitozyma</taxon>
    </lineage>
</organism>
<evidence type="ECO:0000256" key="1">
    <source>
        <dbReference type="SAM" id="MobiDB-lite"/>
    </source>
</evidence>
<evidence type="ECO:0000313" key="5">
    <source>
        <dbReference type="Proteomes" id="UP000279259"/>
    </source>
</evidence>
<gene>
    <name evidence="2" type="ORF">EHS25_001752</name>
    <name evidence="3" type="ORF">EHS25_001838</name>
    <name evidence="4" type="ORF">EHS25_001845</name>
</gene>
<evidence type="ECO:0000313" key="2">
    <source>
        <dbReference type="EMBL" id="RSH89766.1"/>
    </source>
</evidence>
<reference evidence="4 5" key="1">
    <citation type="submission" date="2018-11" db="EMBL/GenBank/DDBJ databases">
        <title>Genome sequence of Saitozyma podzolica DSM 27192.</title>
        <authorList>
            <person name="Aliyu H."/>
            <person name="Gorte O."/>
            <person name="Ochsenreither K."/>
        </authorList>
    </citation>
    <scope>NUCLEOTIDE SEQUENCE [LARGE SCALE GENOMIC DNA]</scope>
    <source>
        <strain evidence="4 5">DSM 27192</strain>
    </source>
</reference>